<name>A0A2U3K682_9BACT</name>
<evidence type="ECO:0000256" key="1">
    <source>
        <dbReference type="ARBA" id="ARBA00009013"/>
    </source>
</evidence>
<dbReference type="GO" id="GO:0043856">
    <property type="term" value="F:anti-sigma factor antagonist activity"/>
    <property type="evidence" value="ECO:0007669"/>
    <property type="project" value="InterPro"/>
</dbReference>
<comment type="similarity">
    <text evidence="1 2">Belongs to the anti-sigma-factor antagonist family.</text>
</comment>
<dbReference type="InterPro" id="IPR003658">
    <property type="entry name" value="Anti-sigma_ant"/>
</dbReference>
<dbReference type="Gene3D" id="3.30.750.24">
    <property type="entry name" value="STAS domain"/>
    <property type="match status" value="1"/>
</dbReference>
<organism evidence="4 5">
    <name type="scientific">Candidatus Sulfotelmatobacter kueseliae</name>
    <dbReference type="NCBI Taxonomy" id="2042962"/>
    <lineage>
        <taxon>Bacteria</taxon>
        <taxon>Pseudomonadati</taxon>
        <taxon>Acidobacteriota</taxon>
        <taxon>Terriglobia</taxon>
        <taxon>Terriglobales</taxon>
        <taxon>Candidatus Korobacteraceae</taxon>
        <taxon>Candidatus Sulfotelmatobacter</taxon>
    </lineage>
</organism>
<dbReference type="PROSITE" id="PS50801">
    <property type="entry name" value="STAS"/>
    <property type="match status" value="1"/>
</dbReference>
<sequence length="119" mass="13331">MSLKIASREVAHVTILDIHGRIILGEELGQLRDAVHRLVNEGKKKIILNLVGVDYIDSSGVGELVGCYTTVRNAGGELKLLNLTQKVQDVLHVTKLYTVFDIRDDEFKAVKSFDYFFAK</sequence>
<dbReference type="OrthoDB" id="9793697at2"/>
<dbReference type="NCBIfam" id="TIGR00377">
    <property type="entry name" value="ant_ant_sig"/>
    <property type="match status" value="1"/>
</dbReference>
<proteinExistence type="inferred from homology"/>
<gene>
    <name evidence="4" type="ORF">SBA1_140039</name>
</gene>
<dbReference type="CDD" id="cd07043">
    <property type="entry name" value="STAS_anti-anti-sigma_factors"/>
    <property type="match status" value="1"/>
</dbReference>
<dbReference type="PANTHER" id="PTHR33495">
    <property type="entry name" value="ANTI-SIGMA FACTOR ANTAGONIST TM_1081-RELATED-RELATED"/>
    <property type="match status" value="1"/>
</dbReference>
<accession>A0A2U3K682</accession>
<reference evidence="5" key="1">
    <citation type="submission" date="2018-02" db="EMBL/GenBank/DDBJ databases">
        <authorList>
            <person name="Hausmann B."/>
        </authorList>
    </citation>
    <scope>NUCLEOTIDE SEQUENCE [LARGE SCALE GENOMIC DNA]</scope>
    <source>
        <strain evidence="5">Peat soil MAG SbA1</strain>
    </source>
</reference>
<dbReference type="Pfam" id="PF01740">
    <property type="entry name" value="STAS"/>
    <property type="match status" value="1"/>
</dbReference>
<feature type="domain" description="STAS" evidence="3">
    <location>
        <begin position="31"/>
        <end position="113"/>
    </location>
</feature>
<evidence type="ECO:0000259" key="3">
    <source>
        <dbReference type="PROSITE" id="PS50801"/>
    </source>
</evidence>
<dbReference type="SUPFAM" id="SSF52091">
    <property type="entry name" value="SpoIIaa-like"/>
    <property type="match status" value="1"/>
</dbReference>
<dbReference type="AlphaFoldDB" id="A0A2U3K682"/>
<protein>
    <recommendedName>
        <fullName evidence="2">Anti-sigma factor antagonist</fullName>
    </recommendedName>
</protein>
<dbReference type="EMBL" id="OMOD01000046">
    <property type="protein sequence ID" value="SPF35149.1"/>
    <property type="molecule type" value="Genomic_DNA"/>
</dbReference>
<dbReference type="InterPro" id="IPR036513">
    <property type="entry name" value="STAS_dom_sf"/>
</dbReference>
<dbReference type="Proteomes" id="UP000238701">
    <property type="component" value="Unassembled WGS sequence"/>
</dbReference>
<evidence type="ECO:0000313" key="5">
    <source>
        <dbReference type="Proteomes" id="UP000238701"/>
    </source>
</evidence>
<dbReference type="InterPro" id="IPR002645">
    <property type="entry name" value="STAS_dom"/>
</dbReference>
<evidence type="ECO:0000313" key="4">
    <source>
        <dbReference type="EMBL" id="SPF35149.1"/>
    </source>
</evidence>
<evidence type="ECO:0000256" key="2">
    <source>
        <dbReference type="RuleBase" id="RU003749"/>
    </source>
</evidence>